<evidence type="ECO:0000313" key="2">
    <source>
        <dbReference type="EMBL" id="EMJ97733.1"/>
    </source>
</evidence>
<dbReference type="Proteomes" id="UP000011988">
    <property type="component" value="Unassembled WGS sequence"/>
</dbReference>
<dbReference type="EMBL" id="ANIK01000007">
    <property type="protein sequence ID" value="EMJ97733.1"/>
    <property type="molecule type" value="Genomic_DNA"/>
</dbReference>
<dbReference type="InterPro" id="IPR029045">
    <property type="entry name" value="ClpP/crotonase-like_dom_sf"/>
</dbReference>
<proteinExistence type="inferred from homology"/>
<accession>M6D8Z5</accession>
<dbReference type="CDD" id="cd06558">
    <property type="entry name" value="crotonase-like"/>
    <property type="match status" value="1"/>
</dbReference>
<dbReference type="PANTHER" id="PTHR43802:SF1">
    <property type="entry name" value="IP11341P-RELATED"/>
    <property type="match status" value="1"/>
</dbReference>
<sequence>MPGMRSRLRSFAFLFELKKDRNMKYQCLLTELRNQVLVVTLNRPEKSNALNVQIRDELENVFNTNAKNDEVRAILLNSSGKHFSSGYDLEEVVQTKLESFRHRILEYHYALYSFPKPVITLLKGFASAGGFDLALCGDYIISEKKAILFRPEIRFGGPPLITTLARKVGPSKALSLTLKGDPIRSSQALSLGIIDEVYEGEDVLQHAVQIASKLSQWDFNMLSVLKGISNNYFMGNLYENLKNEFDEFASVLKDPKFFQRVQEYAETIRQ</sequence>
<dbReference type="Gene3D" id="3.90.226.10">
    <property type="entry name" value="2-enoyl-CoA Hydratase, Chain A, domain 1"/>
    <property type="match status" value="1"/>
</dbReference>
<dbReference type="InterPro" id="IPR001753">
    <property type="entry name" value="Enoyl-CoA_hydra/iso"/>
</dbReference>
<comment type="similarity">
    <text evidence="1">Belongs to the enoyl-CoA hydratase/isomerase family.</text>
</comment>
<protein>
    <submittedName>
        <fullName evidence="2">Enoyl-CoA hydratase/isomerase family protein</fullName>
    </submittedName>
</protein>
<keyword evidence="2" id="KW-0413">Isomerase</keyword>
<dbReference type="Pfam" id="PF00378">
    <property type="entry name" value="ECH_1"/>
    <property type="match status" value="1"/>
</dbReference>
<dbReference type="PANTHER" id="PTHR43802">
    <property type="entry name" value="ENOYL-COA HYDRATASE"/>
    <property type="match status" value="1"/>
</dbReference>
<evidence type="ECO:0000313" key="3">
    <source>
        <dbReference type="Proteomes" id="UP000011988"/>
    </source>
</evidence>
<reference evidence="2 3" key="1">
    <citation type="submission" date="2013-01" db="EMBL/GenBank/DDBJ databases">
        <authorList>
            <person name="Harkins D.M."/>
            <person name="Durkin A.S."/>
            <person name="Brinkac L.M."/>
            <person name="Haft D.H."/>
            <person name="Selengut J.D."/>
            <person name="Sanka R."/>
            <person name="DePew J."/>
            <person name="Purushe J."/>
            <person name="Galloway R.L."/>
            <person name="Vinetz J.M."/>
            <person name="Sutton G.G."/>
            <person name="Nierman W.C."/>
            <person name="Fouts D.E."/>
        </authorList>
    </citation>
    <scope>NUCLEOTIDE SEQUENCE [LARGE SCALE GENOMIC DNA]</scope>
    <source>
        <strain evidence="2 3">79601</strain>
    </source>
</reference>
<name>M6D8Z5_9LEPT</name>
<gene>
    <name evidence="2" type="ORF">LEP1GSC194_1966</name>
</gene>
<evidence type="ECO:0000256" key="1">
    <source>
        <dbReference type="ARBA" id="ARBA00005254"/>
    </source>
</evidence>
<dbReference type="GO" id="GO:0016853">
    <property type="term" value="F:isomerase activity"/>
    <property type="evidence" value="ECO:0007669"/>
    <property type="project" value="UniProtKB-KW"/>
</dbReference>
<organism evidence="2 3">
    <name type="scientific">Leptospira alstonii serovar Sichuan str. 79601</name>
    <dbReference type="NCBI Taxonomy" id="1218565"/>
    <lineage>
        <taxon>Bacteria</taxon>
        <taxon>Pseudomonadati</taxon>
        <taxon>Spirochaetota</taxon>
        <taxon>Spirochaetia</taxon>
        <taxon>Leptospirales</taxon>
        <taxon>Leptospiraceae</taxon>
        <taxon>Leptospira</taxon>
    </lineage>
</organism>
<comment type="caution">
    <text evidence="2">The sequence shown here is derived from an EMBL/GenBank/DDBJ whole genome shotgun (WGS) entry which is preliminary data.</text>
</comment>
<dbReference type="PATRIC" id="fig|1218565.3.peg.464"/>
<dbReference type="SUPFAM" id="SSF52096">
    <property type="entry name" value="ClpP/crotonase"/>
    <property type="match status" value="1"/>
</dbReference>
<dbReference type="AlphaFoldDB" id="M6D8Z5"/>